<feature type="modified residue" description="N-methylphenylalanine" evidence="11">
    <location>
        <position position="7"/>
    </location>
</feature>
<evidence type="ECO:0000256" key="10">
    <source>
        <dbReference type="PIRNR" id="PIRNR029928"/>
    </source>
</evidence>
<dbReference type="Proteomes" id="UP000626844">
    <property type="component" value="Unassembled WGS sequence"/>
</dbReference>
<evidence type="ECO:0000313" key="13">
    <source>
        <dbReference type="Proteomes" id="UP000626844"/>
    </source>
</evidence>
<evidence type="ECO:0000256" key="7">
    <source>
        <dbReference type="ARBA" id="ARBA00023136"/>
    </source>
</evidence>
<sequence>MNNEKGFTLIEMLIVLFVISILLLITIPNVTKHHANIQEKGCDGLVNMIQGQAEAFRMNEDKEPTLAEMQTEDYIKESAPKCPNGKAITITNGVVGIAP</sequence>
<evidence type="ECO:0000256" key="6">
    <source>
        <dbReference type="ARBA" id="ARBA00022989"/>
    </source>
</evidence>
<dbReference type="Gene3D" id="3.30.700.10">
    <property type="entry name" value="Glycoprotein, Type 4 Pilin"/>
    <property type="match status" value="1"/>
</dbReference>
<comment type="similarity">
    <text evidence="9 10">Belongs to the ComGC family.</text>
</comment>
<evidence type="ECO:0000256" key="1">
    <source>
        <dbReference type="ARBA" id="ARBA00004162"/>
    </source>
</evidence>
<reference evidence="12" key="1">
    <citation type="submission" date="2020-09" db="EMBL/GenBank/DDBJ databases">
        <title>A novel bacterium of genus Bacillus, isolated from South China Sea.</title>
        <authorList>
            <person name="Huang H."/>
            <person name="Mo K."/>
            <person name="Hu Y."/>
        </authorList>
    </citation>
    <scope>NUCLEOTIDE SEQUENCE</scope>
    <source>
        <strain evidence="12">IB182487</strain>
    </source>
</reference>
<organism evidence="12 13">
    <name type="scientific">Metabacillus arenae</name>
    <dbReference type="NCBI Taxonomy" id="2771434"/>
    <lineage>
        <taxon>Bacteria</taxon>
        <taxon>Bacillati</taxon>
        <taxon>Bacillota</taxon>
        <taxon>Bacilli</taxon>
        <taxon>Bacillales</taxon>
        <taxon>Bacillaceae</taxon>
        <taxon>Metabacillus</taxon>
    </lineage>
</organism>
<keyword evidence="7 10" id="KW-0472">Membrane</keyword>
<evidence type="ECO:0000256" key="2">
    <source>
        <dbReference type="ARBA" id="ARBA00004241"/>
    </source>
</evidence>
<evidence type="ECO:0000256" key="9">
    <source>
        <dbReference type="ARBA" id="ARBA00043982"/>
    </source>
</evidence>
<comment type="subunit">
    <text evidence="10">Homodimer.</text>
</comment>
<dbReference type="GO" id="GO:0030420">
    <property type="term" value="P:establishment of competence for transformation"/>
    <property type="evidence" value="ECO:0007669"/>
    <property type="project" value="UniProtKB-UniRule"/>
</dbReference>
<feature type="propeptide" id="PRO_5039776964" evidence="11">
    <location>
        <begin position="1"/>
        <end position="6"/>
    </location>
</feature>
<keyword evidence="5 10" id="KW-0812">Transmembrane</keyword>
<comment type="subcellular location">
    <subcellularLocation>
        <location evidence="1">Cell membrane</location>
        <topology evidence="1">Single-pass membrane protein</topology>
    </subcellularLocation>
    <subcellularLocation>
        <location evidence="2">Cell surface</location>
    </subcellularLocation>
</comment>
<feature type="transmembrane region" description="Helical" evidence="10">
    <location>
        <begin position="6"/>
        <end position="27"/>
    </location>
</feature>
<evidence type="ECO:0000256" key="11">
    <source>
        <dbReference type="PIRSR" id="PIRSR029928-50"/>
    </source>
</evidence>
<accession>A0A926NCS4</accession>
<dbReference type="PROSITE" id="PS00409">
    <property type="entry name" value="PROKAR_NTER_METHYL"/>
    <property type="match status" value="1"/>
</dbReference>
<keyword evidence="10" id="KW-0813">Transport</keyword>
<evidence type="ECO:0000256" key="4">
    <source>
        <dbReference type="ARBA" id="ARBA00022481"/>
    </source>
</evidence>
<comment type="function">
    <text evidence="10">Required for transformation and DNA binding.</text>
</comment>
<dbReference type="EMBL" id="JACXAI010000001">
    <property type="protein sequence ID" value="MBD1378836.1"/>
    <property type="molecule type" value="Genomic_DNA"/>
</dbReference>
<comment type="caution">
    <text evidence="12">The sequence shown here is derived from an EMBL/GenBank/DDBJ whole genome shotgun (WGS) entry which is preliminary data.</text>
</comment>
<keyword evidence="13" id="KW-1185">Reference proteome</keyword>
<keyword evidence="8 10" id="KW-0178">Competence</keyword>
<dbReference type="InterPro" id="IPR045584">
    <property type="entry name" value="Pilin-like"/>
</dbReference>
<evidence type="ECO:0000256" key="8">
    <source>
        <dbReference type="ARBA" id="ARBA00023287"/>
    </source>
</evidence>
<evidence type="ECO:0000313" key="12">
    <source>
        <dbReference type="EMBL" id="MBD1378836.1"/>
    </source>
</evidence>
<dbReference type="GO" id="GO:0009986">
    <property type="term" value="C:cell surface"/>
    <property type="evidence" value="ECO:0007669"/>
    <property type="project" value="UniProtKB-SubCell"/>
</dbReference>
<proteinExistence type="inferred from homology"/>
<dbReference type="RefSeq" id="WP_191154900.1">
    <property type="nucleotide sequence ID" value="NZ_JACXAI010000001.1"/>
</dbReference>
<dbReference type="InterPro" id="IPR012902">
    <property type="entry name" value="N_methyl_site"/>
</dbReference>
<gene>
    <name evidence="12" type="ORF">IC621_01215</name>
</gene>
<protein>
    <recommendedName>
        <fullName evidence="10">ComG operon protein 3</fullName>
    </recommendedName>
</protein>
<dbReference type="AlphaFoldDB" id="A0A926NCS4"/>
<evidence type="ECO:0000256" key="3">
    <source>
        <dbReference type="ARBA" id="ARBA00022475"/>
    </source>
</evidence>
<keyword evidence="6 10" id="KW-1133">Transmembrane helix</keyword>
<dbReference type="NCBIfam" id="TIGR02532">
    <property type="entry name" value="IV_pilin_GFxxxE"/>
    <property type="match status" value="1"/>
</dbReference>
<dbReference type="InterPro" id="IPR016940">
    <property type="entry name" value="ComGC"/>
</dbReference>
<keyword evidence="4 11" id="KW-0488">Methylation</keyword>
<dbReference type="GO" id="GO:0005886">
    <property type="term" value="C:plasma membrane"/>
    <property type="evidence" value="ECO:0007669"/>
    <property type="project" value="UniProtKB-SubCell"/>
</dbReference>
<keyword evidence="3 10" id="KW-1003">Cell membrane</keyword>
<dbReference type="Pfam" id="PF07963">
    <property type="entry name" value="N_methyl"/>
    <property type="match status" value="1"/>
</dbReference>
<evidence type="ECO:0000256" key="5">
    <source>
        <dbReference type="ARBA" id="ARBA00022692"/>
    </source>
</evidence>
<feature type="chain" id="PRO_5039776963" description="ComG operon protein 3" evidence="11">
    <location>
        <begin position="7"/>
        <end position="99"/>
    </location>
</feature>
<dbReference type="PIRSF" id="PIRSF029928">
    <property type="entry name" value="Late_competence_ComGC"/>
    <property type="match status" value="1"/>
</dbReference>
<dbReference type="SUPFAM" id="SSF54523">
    <property type="entry name" value="Pili subunits"/>
    <property type="match status" value="1"/>
</dbReference>
<dbReference type="NCBIfam" id="NF040999">
    <property type="entry name" value="pilin_ComGC"/>
    <property type="match status" value="1"/>
</dbReference>
<name>A0A926NCS4_9BACI</name>